<feature type="domain" description="Glycerol-3-phosphate dehydrogenase NAD-dependent C-terminal" evidence="15">
    <location>
        <begin position="188"/>
        <end position="339"/>
    </location>
</feature>
<feature type="binding site" evidence="11">
    <location>
        <position position="148"/>
    </location>
    <ligand>
        <name>NAD(+)</name>
        <dbReference type="ChEBI" id="CHEBI:57540"/>
    </ligand>
</feature>
<dbReference type="GO" id="GO:0008654">
    <property type="term" value="P:phospholipid biosynthetic process"/>
    <property type="evidence" value="ECO:0007669"/>
    <property type="project" value="UniProtKB-KW"/>
</dbReference>
<sequence length="348" mass="36777">MHRITILGAGAMGSALTTPLIQNGHEVRLWGTEFDSELLTELRANKPHPRLGIHLAPGLQFYDPPDIEAALTDADVVILAITSDGVVSILQRAVPYLRPGQALLMVSKGFGYDATQHIRLLPTLLTAALPPHLRESCPIVAIGGPCKANEVAAGWPTATVYGSENQQALTLCRALLQTENYRLCLTDDVVGLEVAAALKNTYAIALGICIGLEEASKHPWHNLKSAIFTQAIVEMARIAQALGGRSETVTGLAGAGDLEVTATSGRNRVLGERLGRGESIATALATMRRLQQTVEGVAAARYAVELAAQLVNAGQLVTADYPLLSAIQAILSGEAHLVETLSRAALPA</sequence>
<dbReference type="InterPro" id="IPR008927">
    <property type="entry name" value="6-PGluconate_DH-like_C_sf"/>
</dbReference>
<feature type="binding site" evidence="8">
    <location>
        <position position="295"/>
    </location>
    <ligand>
        <name>NADPH</name>
        <dbReference type="ChEBI" id="CHEBI:57783"/>
    </ligand>
</feature>
<dbReference type="GO" id="GO:0005829">
    <property type="term" value="C:cytosol"/>
    <property type="evidence" value="ECO:0007669"/>
    <property type="project" value="TreeGrafter"/>
</dbReference>
<dbReference type="GO" id="GO:0005975">
    <property type="term" value="P:carbohydrate metabolic process"/>
    <property type="evidence" value="ECO:0007669"/>
    <property type="project" value="InterPro"/>
</dbReference>
<dbReference type="AlphaFoldDB" id="A0A4P6JMM1"/>
<feature type="binding site" evidence="8">
    <location>
        <position position="148"/>
    </location>
    <ligand>
        <name>NADPH</name>
        <dbReference type="ChEBI" id="CHEBI:57783"/>
    </ligand>
</feature>
<dbReference type="Gene3D" id="1.10.1040.10">
    <property type="entry name" value="N-(1-d-carboxylethyl)-l-norvaline Dehydrogenase, domain 2"/>
    <property type="match status" value="1"/>
</dbReference>
<keyword evidence="7 8" id="KW-1208">Phospholipid metabolism</keyword>
<dbReference type="PRINTS" id="PR00077">
    <property type="entry name" value="GPDHDRGNASE"/>
</dbReference>
<dbReference type="GO" id="GO:0006650">
    <property type="term" value="P:glycerophospholipid metabolic process"/>
    <property type="evidence" value="ECO:0007669"/>
    <property type="project" value="UniProtKB-UniRule"/>
</dbReference>
<evidence type="ECO:0000256" key="9">
    <source>
        <dbReference type="PIRSR" id="PIRSR000114-1"/>
    </source>
</evidence>
<evidence type="ECO:0000259" key="15">
    <source>
        <dbReference type="Pfam" id="PF07479"/>
    </source>
</evidence>
<evidence type="ECO:0000259" key="14">
    <source>
        <dbReference type="Pfam" id="PF01210"/>
    </source>
</evidence>
<dbReference type="GO" id="GO:0141152">
    <property type="term" value="F:glycerol-3-phosphate dehydrogenase (NAD+) activity"/>
    <property type="evidence" value="ECO:0007669"/>
    <property type="project" value="RHEA"/>
</dbReference>
<dbReference type="InterPro" id="IPR006168">
    <property type="entry name" value="G3P_DH_NAD-dep"/>
</dbReference>
<feature type="domain" description="Glycerol-3-phosphate dehydrogenase NAD-dependent N-terminal" evidence="14">
    <location>
        <begin position="4"/>
        <end position="168"/>
    </location>
</feature>
<feature type="binding site" evidence="10">
    <location>
        <begin position="266"/>
        <end position="267"/>
    </location>
    <ligand>
        <name>substrate</name>
    </ligand>
</feature>
<feature type="binding site" evidence="8">
    <location>
        <position position="266"/>
    </location>
    <ligand>
        <name>NADPH</name>
        <dbReference type="ChEBI" id="CHEBI:57783"/>
    </ligand>
</feature>
<dbReference type="InterPro" id="IPR011128">
    <property type="entry name" value="G3P_DH_NAD-dep_N"/>
</dbReference>
<dbReference type="GO" id="GO:0046167">
    <property type="term" value="P:glycerol-3-phosphate biosynthetic process"/>
    <property type="evidence" value="ECO:0007669"/>
    <property type="project" value="UniProtKB-UniRule"/>
</dbReference>
<feature type="binding site" evidence="8">
    <location>
        <position position="267"/>
    </location>
    <ligand>
        <name>sn-glycerol 3-phosphate</name>
        <dbReference type="ChEBI" id="CHEBI:57597"/>
    </ligand>
</feature>
<feature type="binding site" evidence="11">
    <location>
        <begin position="8"/>
        <end position="13"/>
    </location>
    <ligand>
        <name>NAD(+)</name>
        <dbReference type="ChEBI" id="CHEBI:57540"/>
    </ligand>
</feature>
<evidence type="ECO:0000256" key="10">
    <source>
        <dbReference type="PIRSR" id="PIRSR000114-2"/>
    </source>
</evidence>
<evidence type="ECO:0000256" key="3">
    <source>
        <dbReference type="ARBA" id="ARBA00023002"/>
    </source>
</evidence>
<dbReference type="UniPathway" id="UPA00940"/>
<dbReference type="PIRSF" id="PIRSF000114">
    <property type="entry name" value="Glycerol-3-P_dh"/>
    <property type="match status" value="1"/>
</dbReference>
<keyword evidence="5 8" id="KW-0443">Lipid metabolism</keyword>
<comment type="caution">
    <text evidence="8">Lacks conserved residue(s) required for the propagation of feature annotation.</text>
</comment>
<proteinExistence type="inferred from homology"/>
<comment type="pathway">
    <text evidence="8">Membrane lipid metabolism; glycerophospholipid metabolism.</text>
</comment>
<evidence type="ECO:0000256" key="5">
    <source>
        <dbReference type="ARBA" id="ARBA00023098"/>
    </source>
</evidence>
<protein>
    <recommendedName>
        <fullName evidence="8">Glycerol-3-phosphate dehydrogenase [NAD(P)+]</fullName>
        <ecNumber evidence="8">1.1.1.94</ecNumber>
    </recommendedName>
    <alternativeName>
        <fullName evidence="8">NAD(P)(+)-dependent glycerol-3-phosphate dehydrogenase</fullName>
    </alternativeName>
    <alternativeName>
        <fullName evidence="8">NAD(P)H-dependent dihydroxyacetone-phosphate reductase</fullName>
    </alternativeName>
</protein>
<dbReference type="Proteomes" id="UP000290365">
    <property type="component" value="Chromosome"/>
</dbReference>
<organism evidence="16 17">
    <name type="scientific">Ktedonosporobacter rubrisoli</name>
    <dbReference type="NCBI Taxonomy" id="2509675"/>
    <lineage>
        <taxon>Bacteria</taxon>
        <taxon>Bacillati</taxon>
        <taxon>Chloroflexota</taxon>
        <taxon>Ktedonobacteria</taxon>
        <taxon>Ktedonobacterales</taxon>
        <taxon>Ktedonosporobacteraceae</taxon>
        <taxon>Ktedonosporobacter</taxon>
    </lineage>
</organism>
<evidence type="ECO:0000256" key="1">
    <source>
        <dbReference type="ARBA" id="ARBA00011009"/>
    </source>
</evidence>
<keyword evidence="2 8" id="KW-0444">Lipid biosynthesis</keyword>
<name>A0A4P6JMM1_KTERU</name>
<dbReference type="InterPro" id="IPR036291">
    <property type="entry name" value="NAD(P)-bd_dom_sf"/>
</dbReference>
<dbReference type="PANTHER" id="PTHR11728">
    <property type="entry name" value="GLYCEROL-3-PHOSPHATE DEHYDROGENASE"/>
    <property type="match status" value="1"/>
</dbReference>
<dbReference type="SUPFAM" id="SSF51735">
    <property type="entry name" value="NAD(P)-binding Rossmann-fold domains"/>
    <property type="match status" value="1"/>
</dbReference>
<keyword evidence="8" id="KW-0521">NADP</keyword>
<dbReference type="PANTHER" id="PTHR11728:SF1">
    <property type="entry name" value="GLYCEROL-3-PHOSPHATE DEHYDROGENASE [NAD(+)] 2, CHLOROPLASTIC"/>
    <property type="match status" value="1"/>
</dbReference>
<dbReference type="GO" id="GO:0046168">
    <property type="term" value="P:glycerol-3-phosphate catabolic process"/>
    <property type="evidence" value="ECO:0007669"/>
    <property type="project" value="InterPro"/>
</dbReference>
<reference evidence="16 17" key="1">
    <citation type="submission" date="2019-01" db="EMBL/GenBank/DDBJ databases">
        <title>Ktedonosporobacter rubrisoli SCAWS-G2.</title>
        <authorList>
            <person name="Huang Y."/>
            <person name="Yan B."/>
        </authorList>
    </citation>
    <scope>NUCLEOTIDE SEQUENCE [LARGE SCALE GENOMIC DNA]</scope>
    <source>
        <strain evidence="16 17">SCAWS-G2</strain>
    </source>
</reference>
<keyword evidence="4 8" id="KW-0520">NAD</keyword>
<feature type="active site" description="Proton acceptor" evidence="8 9">
    <location>
        <position position="199"/>
    </location>
</feature>
<feature type="binding site" evidence="8">
    <location>
        <position position="108"/>
    </location>
    <ligand>
        <name>sn-glycerol 3-phosphate</name>
        <dbReference type="ChEBI" id="CHEBI:57597"/>
    </ligand>
</feature>
<comment type="catalytic activity">
    <reaction evidence="8">
        <text>sn-glycerol 3-phosphate + NAD(+) = dihydroxyacetone phosphate + NADH + H(+)</text>
        <dbReference type="Rhea" id="RHEA:11092"/>
        <dbReference type="ChEBI" id="CHEBI:15378"/>
        <dbReference type="ChEBI" id="CHEBI:57540"/>
        <dbReference type="ChEBI" id="CHEBI:57597"/>
        <dbReference type="ChEBI" id="CHEBI:57642"/>
        <dbReference type="ChEBI" id="CHEBI:57945"/>
        <dbReference type="EC" id="1.1.1.94"/>
    </reaction>
</comment>
<dbReference type="HAMAP" id="MF_00394">
    <property type="entry name" value="NAD_Glyc3P_dehydrog"/>
    <property type="match status" value="1"/>
</dbReference>
<keyword evidence="8" id="KW-0963">Cytoplasm</keyword>
<feature type="binding site" evidence="8">
    <location>
        <position position="144"/>
    </location>
    <ligand>
        <name>sn-glycerol 3-phosphate</name>
        <dbReference type="ChEBI" id="CHEBI:57597"/>
    </ligand>
</feature>
<evidence type="ECO:0000256" key="11">
    <source>
        <dbReference type="PIRSR" id="PIRSR000114-3"/>
    </source>
</evidence>
<comment type="function">
    <text evidence="8">Catalyzes the reduction of the glycolytic intermediate dihydroxyacetone phosphate (DHAP) to sn-glycerol 3-phosphate (G3P), the key precursor for phospholipid synthesis.</text>
</comment>
<feature type="binding site" evidence="8">
    <location>
        <position position="199"/>
    </location>
    <ligand>
        <name>sn-glycerol 3-phosphate</name>
        <dbReference type="ChEBI" id="CHEBI:57597"/>
    </ligand>
</feature>
<dbReference type="GO" id="GO:0141153">
    <property type="term" value="F:glycerol-3-phosphate dehydrogenase (NADP+) activity"/>
    <property type="evidence" value="ECO:0007669"/>
    <property type="project" value="RHEA"/>
</dbReference>
<accession>A0A4P6JMM1</accession>
<dbReference type="Pfam" id="PF01210">
    <property type="entry name" value="NAD_Gly3P_dh_N"/>
    <property type="match status" value="1"/>
</dbReference>
<dbReference type="InterPro" id="IPR013328">
    <property type="entry name" value="6PGD_dom2"/>
</dbReference>
<feature type="binding site" evidence="10">
    <location>
        <position position="108"/>
    </location>
    <ligand>
        <name>substrate</name>
    </ligand>
</feature>
<evidence type="ECO:0000256" key="13">
    <source>
        <dbReference type="RuleBase" id="RU000439"/>
    </source>
</evidence>
<comment type="catalytic activity">
    <reaction evidence="8 13">
        <text>sn-glycerol 3-phosphate + NADP(+) = dihydroxyacetone phosphate + NADPH + H(+)</text>
        <dbReference type="Rhea" id="RHEA:11096"/>
        <dbReference type="ChEBI" id="CHEBI:15378"/>
        <dbReference type="ChEBI" id="CHEBI:57597"/>
        <dbReference type="ChEBI" id="CHEBI:57642"/>
        <dbReference type="ChEBI" id="CHEBI:57783"/>
        <dbReference type="ChEBI" id="CHEBI:58349"/>
        <dbReference type="EC" id="1.1.1.94"/>
    </reaction>
</comment>
<evidence type="ECO:0000256" key="7">
    <source>
        <dbReference type="ARBA" id="ARBA00023264"/>
    </source>
</evidence>
<dbReference type="RefSeq" id="WP_129887361.1">
    <property type="nucleotide sequence ID" value="NZ_CP035758.1"/>
</dbReference>
<comment type="subcellular location">
    <subcellularLocation>
        <location evidence="8">Cytoplasm</location>
    </subcellularLocation>
</comment>
<feature type="binding site" evidence="8">
    <location>
        <position position="108"/>
    </location>
    <ligand>
        <name>NADPH</name>
        <dbReference type="ChEBI" id="CHEBI:57783"/>
    </ligand>
</feature>
<dbReference type="GO" id="GO:0051287">
    <property type="term" value="F:NAD binding"/>
    <property type="evidence" value="ECO:0007669"/>
    <property type="project" value="InterPro"/>
</dbReference>
<dbReference type="Gene3D" id="3.40.50.720">
    <property type="entry name" value="NAD(P)-binding Rossmann-like Domain"/>
    <property type="match status" value="1"/>
</dbReference>
<dbReference type="EMBL" id="CP035758">
    <property type="protein sequence ID" value="QBD76509.1"/>
    <property type="molecule type" value="Genomic_DNA"/>
</dbReference>
<dbReference type="EC" id="1.1.1.94" evidence="8"/>
<feature type="binding site" evidence="8">
    <location>
        <position position="266"/>
    </location>
    <ligand>
        <name>sn-glycerol 3-phosphate</name>
        <dbReference type="ChEBI" id="CHEBI:57597"/>
    </ligand>
</feature>
<evidence type="ECO:0000256" key="4">
    <source>
        <dbReference type="ARBA" id="ARBA00023027"/>
    </source>
</evidence>
<feature type="binding site" evidence="11">
    <location>
        <position position="266"/>
    </location>
    <ligand>
        <name>NAD(+)</name>
        <dbReference type="ChEBI" id="CHEBI:57540"/>
    </ligand>
</feature>
<evidence type="ECO:0000256" key="8">
    <source>
        <dbReference type="HAMAP-Rule" id="MF_00394"/>
    </source>
</evidence>
<keyword evidence="17" id="KW-1185">Reference proteome</keyword>
<keyword evidence="6 8" id="KW-0594">Phospholipid biosynthesis</keyword>
<evidence type="ECO:0000313" key="17">
    <source>
        <dbReference type="Proteomes" id="UP000290365"/>
    </source>
</evidence>
<gene>
    <name evidence="8" type="primary">gpsA</name>
    <name evidence="16" type="ORF">EPA93_11005</name>
</gene>
<dbReference type="KEGG" id="kbs:EPA93_11005"/>
<dbReference type="Pfam" id="PF07479">
    <property type="entry name" value="NAD_Gly3P_dh_C"/>
    <property type="match status" value="1"/>
</dbReference>
<comment type="similarity">
    <text evidence="1 8 12">Belongs to the NAD-dependent glycerol-3-phosphate dehydrogenase family.</text>
</comment>
<dbReference type="InterPro" id="IPR006109">
    <property type="entry name" value="G3P_DH_NAD-dep_C"/>
</dbReference>
<keyword evidence="3 8" id="KW-0560">Oxidoreductase</keyword>
<evidence type="ECO:0000256" key="12">
    <source>
        <dbReference type="RuleBase" id="RU000437"/>
    </source>
</evidence>
<dbReference type="OrthoDB" id="9812273at2"/>
<evidence type="ECO:0000256" key="2">
    <source>
        <dbReference type="ARBA" id="ARBA00022516"/>
    </source>
</evidence>
<evidence type="ECO:0000313" key="16">
    <source>
        <dbReference type="EMBL" id="QBD76509.1"/>
    </source>
</evidence>
<keyword evidence="8" id="KW-0547">Nucleotide-binding</keyword>
<dbReference type="SUPFAM" id="SSF48179">
    <property type="entry name" value="6-phosphogluconate dehydrogenase C-terminal domain-like"/>
    <property type="match status" value="1"/>
</dbReference>
<feature type="binding site" evidence="8">
    <location>
        <position position="257"/>
    </location>
    <ligand>
        <name>sn-glycerol 3-phosphate</name>
        <dbReference type="ChEBI" id="CHEBI:57597"/>
    </ligand>
</feature>
<evidence type="ECO:0000256" key="6">
    <source>
        <dbReference type="ARBA" id="ARBA00023209"/>
    </source>
</evidence>